<organism evidence="1 2">
    <name type="scientific">Desulforamulus putei DSM 12395</name>
    <dbReference type="NCBI Taxonomy" id="1121429"/>
    <lineage>
        <taxon>Bacteria</taxon>
        <taxon>Bacillati</taxon>
        <taxon>Bacillota</taxon>
        <taxon>Clostridia</taxon>
        <taxon>Eubacteriales</taxon>
        <taxon>Peptococcaceae</taxon>
        <taxon>Desulforamulus</taxon>
    </lineage>
</organism>
<reference evidence="2" key="1">
    <citation type="submission" date="2016-11" db="EMBL/GenBank/DDBJ databases">
        <authorList>
            <person name="Varghese N."/>
            <person name="Submissions S."/>
        </authorList>
    </citation>
    <scope>NUCLEOTIDE SEQUENCE [LARGE SCALE GENOMIC DNA]</scope>
    <source>
        <strain evidence="2">DSM 12395</strain>
    </source>
</reference>
<evidence type="ECO:0000313" key="1">
    <source>
        <dbReference type="EMBL" id="SHF18596.1"/>
    </source>
</evidence>
<accession>A0A1M4ZM16</accession>
<dbReference type="Proteomes" id="UP000184148">
    <property type="component" value="Unassembled WGS sequence"/>
</dbReference>
<keyword evidence="2" id="KW-1185">Reference proteome</keyword>
<proteinExistence type="predicted"/>
<dbReference type="AlphaFoldDB" id="A0A1M4ZM16"/>
<evidence type="ECO:0000313" key="2">
    <source>
        <dbReference type="Proteomes" id="UP000184148"/>
    </source>
</evidence>
<protein>
    <submittedName>
        <fullName evidence="1">Uncharacterized protein</fullName>
    </submittedName>
</protein>
<sequence length="110" mass="12685">MIIKHSIRCFLKNQKGIYRDKMLFNIRRVLDKYGISKYNFAAFSVHRSVGPGLSFIQGRHEITDRFCPGCGSDLYMVDSPVRILSILEGIHDKVIYGCACGEIFFQFEEK</sequence>
<dbReference type="EMBL" id="FQUY01000014">
    <property type="protein sequence ID" value="SHF18596.1"/>
    <property type="molecule type" value="Genomic_DNA"/>
</dbReference>
<name>A0A1M4ZM16_9FIRM</name>
<gene>
    <name evidence="1" type="ORF">SAMN02745133_02008</name>
</gene>